<protein>
    <submittedName>
        <fullName evidence="3">Redoxin domain-containing protein</fullName>
    </submittedName>
</protein>
<name>A0ABU6P141_9BACI</name>
<organism evidence="3 4">
    <name type="scientific">Metabacillus fastidiosus</name>
    <dbReference type="NCBI Taxonomy" id="1458"/>
    <lineage>
        <taxon>Bacteria</taxon>
        <taxon>Bacillati</taxon>
        <taxon>Bacillota</taxon>
        <taxon>Bacilli</taxon>
        <taxon>Bacillales</taxon>
        <taxon>Bacillaceae</taxon>
        <taxon>Metabacillus</taxon>
    </lineage>
</organism>
<dbReference type="InterPro" id="IPR013766">
    <property type="entry name" value="Thioredoxin_domain"/>
</dbReference>
<comment type="caution">
    <text evidence="3">The sequence shown here is derived from an EMBL/GenBank/DDBJ whole genome shotgun (WGS) entry which is preliminary data.</text>
</comment>
<dbReference type="InterPro" id="IPR050553">
    <property type="entry name" value="Thioredoxin_ResA/DsbE_sf"/>
</dbReference>
<dbReference type="InterPro" id="IPR017937">
    <property type="entry name" value="Thioredoxin_CS"/>
</dbReference>
<dbReference type="Gene3D" id="3.40.30.10">
    <property type="entry name" value="Glutaredoxin"/>
    <property type="match status" value="1"/>
</dbReference>
<dbReference type="PROSITE" id="PS51352">
    <property type="entry name" value="THIOREDOXIN_2"/>
    <property type="match status" value="1"/>
</dbReference>
<dbReference type="InterPro" id="IPR036249">
    <property type="entry name" value="Thioredoxin-like_sf"/>
</dbReference>
<proteinExistence type="predicted"/>
<gene>
    <name evidence="3" type="ORF">P9271_15195</name>
</gene>
<evidence type="ECO:0000259" key="2">
    <source>
        <dbReference type="PROSITE" id="PS51352"/>
    </source>
</evidence>
<dbReference type="RefSeq" id="WP_328001536.1">
    <property type="nucleotide sequence ID" value="NZ_JARTFS010000012.1"/>
</dbReference>
<dbReference type="Proteomes" id="UP001342826">
    <property type="component" value="Unassembled WGS sequence"/>
</dbReference>
<keyword evidence="1" id="KW-1015">Disulfide bond</keyword>
<evidence type="ECO:0000256" key="1">
    <source>
        <dbReference type="ARBA" id="ARBA00023157"/>
    </source>
</evidence>
<dbReference type="PANTHER" id="PTHR42852">
    <property type="entry name" value="THIOL:DISULFIDE INTERCHANGE PROTEIN DSBE"/>
    <property type="match status" value="1"/>
</dbReference>
<dbReference type="Pfam" id="PF00578">
    <property type="entry name" value="AhpC-TSA"/>
    <property type="match status" value="1"/>
</dbReference>
<keyword evidence="4" id="KW-1185">Reference proteome</keyword>
<feature type="domain" description="Thioredoxin" evidence="2">
    <location>
        <begin position="31"/>
        <end position="168"/>
    </location>
</feature>
<dbReference type="PROSITE" id="PS00194">
    <property type="entry name" value="THIOREDOXIN_1"/>
    <property type="match status" value="1"/>
</dbReference>
<sequence length="168" mass="18995">MKKILAIGLLIFLVGYAVWSFVSPKEPKVAAELGSKAPDFELETLDGKTVNLSDFEGKKVFLNFWGTWCGPCKEEMPDMEKIHKTYGNDVVILAVNKTSREKNLNTVNQFINKYNLTFPIALDKEDNVNTQYEVIGLPTSYFIDEKGIITNVRIGGVSYEQMELFAKE</sequence>
<evidence type="ECO:0000313" key="3">
    <source>
        <dbReference type="EMBL" id="MED4402663.1"/>
    </source>
</evidence>
<dbReference type="SUPFAM" id="SSF52833">
    <property type="entry name" value="Thioredoxin-like"/>
    <property type="match status" value="1"/>
</dbReference>
<dbReference type="CDD" id="cd02966">
    <property type="entry name" value="TlpA_like_family"/>
    <property type="match status" value="1"/>
</dbReference>
<dbReference type="InterPro" id="IPR000866">
    <property type="entry name" value="AhpC/TSA"/>
</dbReference>
<accession>A0ABU6P141</accession>
<evidence type="ECO:0000313" key="4">
    <source>
        <dbReference type="Proteomes" id="UP001342826"/>
    </source>
</evidence>
<dbReference type="EMBL" id="JARTFS010000012">
    <property type="protein sequence ID" value="MED4402663.1"/>
    <property type="molecule type" value="Genomic_DNA"/>
</dbReference>
<reference evidence="3 4" key="1">
    <citation type="submission" date="2023-03" db="EMBL/GenBank/DDBJ databases">
        <title>Bacillus Genome Sequencing.</title>
        <authorList>
            <person name="Dunlap C."/>
        </authorList>
    </citation>
    <scope>NUCLEOTIDE SEQUENCE [LARGE SCALE GENOMIC DNA]</scope>
    <source>
        <strain evidence="3 4">NRS-1717</strain>
    </source>
</reference>
<dbReference type="PANTHER" id="PTHR42852:SF1">
    <property type="entry name" value="THIOREDOXIN-LIKE PROTEIN YNEN"/>
    <property type="match status" value="1"/>
</dbReference>